<evidence type="ECO:0008006" key="3">
    <source>
        <dbReference type="Google" id="ProtNLM"/>
    </source>
</evidence>
<gene>
    <name evidence="1" type="ORF">PS938_00171</name>
</gene>
<dbReference type="OrthoDB" id="7008701at2"/>
<dbReference type="AlphaFoldDB" id="A0A5E7RQ18"/>
<evidence type="ECO:0000313" key="2">
    <source>
        <dbReference type="Proteomes" id="UP000327191"/>
    </source>
</evidence>
<organism evidence="1 2">
    <name type="scientific">Pseudomonas fluorescens</name>
    <dbReference type="NCBI Taxonomy" id="294"/>
    <lineage>
        <taxon>Bacteria</taxon>
        <taxon>Pseudomonadati</taxon>
        <taxon>Pseudomonadota</taxon>
        <taxon>Gammaproteobacteria</taxon>
        <taxon>Pseudomonadales</taxon>
        <taxon>Pseudomonadaceae</taxon>
        <taxon>Pseudomonas</taxon>
    </lineage>
</organism>
<protein>
    <recommendedName>
        <fullName evidence="3">TnsA endonuclease N-terminal domain-containing protein</fullName>
    </recommendedName>
</protein>
<evidence type="ECO:0000313" key="1">
    <source>
        <dbReference type="EMBL" id="VVP75377.1"/>
    </source>
</evidence>
<proteinExistence type="predicted"/>
<sequence length="217" mass="25383">MLTREWSPEEGEPVRNFNRSHYGKHIVFFPSQKNNKQIICESRHEADYCVVLELDKNVRTYFRQPVTADFRFGRKTIHYTPDFFVRTHDHTDYFSEVKPSFDRCSPGYLQILHLFEKQARKLHYGFLKIEDPPPEQLTRKSTLQTLYLRSLQATEIEYQYLANEIQGKSSLTIGELLMQSDAPSMRAIAKAIIQGDIWIDLKQPLNLNTLLILGSSK</sequence>
<dbReference type="RefSeq" id="WP_150671773.1">
    <property type="nucleotide sequence ID" value="NZ_CABVJE010000001.1"/>
</dbReference>
<name>A0A5E7RQ18_PSEFL</name>
<accession>A0A5E7RQ18</accession>
<dbReference type="EMBL" id="CABVJE010000001">
    <property type="protein sequence ID" value="VVP75377.1"/>
    <property type="molecule type" value="Genomic_DNA"/>
</dbReference>
<reference evidence="1 2" key="1">
    <citation type="submission" date="2019-09" db="EMBL/GenBank/DDBJ databases">
        <authorList>
            <person name="Chandra G."/>
            <person name="Truman W A."/>
        </authorList>
    </citation>
    <scope>NUCLEOTIDE SEQUENCE [LARGE SCALE GENOMIC DNA]</scope>
    <source>
        <strain evidence="1">PS938</strain>
    </source>
</reference>
<dbReference type="Proteomes" id="UP000327191">
    <property type="component" value="Unassembled WGS sequence"/>
</dbReference>